<dbReference type="AlphaFoldDB" id="A0AAN9BXU1"/>
<feature type="transmembrane region" description="Helical" evidence="8">
    <location>
        <begin position="765"/>
        <end position="785"/>
    </location>
</feature>
<evidence type="ECO:0000256" key="5">
    <source>
        <dbReference type="ARBA" id="ARBA00023136"/>
    </source>
</evidence>
<organism evidence="10 11">
    <name type="scientific">Littorina saxatilis</name>
    <dbReference type="NCBI Taxonomy" id="31220"/>
    <lineage>
        <taxon>Eukaryota</taxon>
        <taxon>Metazoa</taxon>
        <taxon>Spiralia</taxon>
        <taxon>Lophotrochozoa</taxon>
        <taxon>Mollusca</taxon>
        <taxon>Gastropoda</taxon>
        <taxon>Caenogastropoda</taxon>
        <taxon>Littorinimorpha</taxon>
        <taxon>Littorinoidea</taxon>
        <taxon>Littorinidae</taxon>
        <taxon>Littorina</taxon>
    </lineage>
</organism>
<accession>A0AAN9BXU1</accession>
<evidence type="ECO:0000256" key="3">
    <source>
        <dbReference type="ARBA" id="ARBA00022692"/>
    </source>
</evidence>
<reference evidence="10 11" key="1">
    <citation type="submission" date="2024-02" db="EMBL/GenBank/DDBJ databases">
        <title>Chromosome-scale genome assembly of the rough periwinkle Littorina saxatilis.</title>
        <authorList>
            <person name="De Jode A."/>
            <person name="Faria R."/>
            <person name="Formenti G."/>
            <person name="Sims Y."/>
            <person name="Smith T.P."/>
            <person name="Tracey A."/>
            <person name="Wood J.M.D."/>
            <person name="Zagrodzka Z.B."/>
            <person name="Johannesson K."/>
            <person name="Butlin R.K."/>
            <person name="Leder E.H."/>
        </authorList>
    </citation>
    <scope>NUCLEOTIDE SEQUENCE [LARGE SCALE GENOMIC DNA]</scope>
    <source>
        <strain evidence="10">Snail1</strain>
        <tissue evidence="10">Muscle</tissue>
    </source>
</reference>
<evidence type="ECO:0000256" key="7">
    <source>
        <dbReference type="SAM" id="MobiDB-lite"/>
    </source>
</evidence>
<dbReference type="GO" id="GO:0016020">
    <property type="term" value="C:membrane"/>
    <property type="evidence" value="ECO:0007669"/>
    <property type="project" value="UniProtKB-SubCell"/>
</dbReference>
<comment type="caution">
    <text evidence="10">The sequence shown here is derived from an EMBL/GenBank/DDBJ whole genome shotgun (WGS) entry which is preliminary data.</text>
</comment>
<protein>
    <recommendedName>
        <fullName evidence="9">G-protein coupled receptors family 2 profile 2 domain-containing protein</fullName>
    </recommendedName>
</protein>
<evidence type="ECO:0000313" key="11">
    <source>
        <dbReference type="Proteomes" id="UP001374579"/>
    </source>
</evidence>
<feature type="compositionally biased region" description="Basic and acidic residues" evidence="7">
    <location>
        <begin position="173"/>
        <end position="183"/>
    </location>
</feature>
<keyword evidence="4 8" id="KW-1133">Transmembrane helix</keyword>
<feature type="compositionally biased region" description="Polar residues" evidence="7">
    <location>
        <begin position="104"/>
        <end position="113"/>
    </location>
</feature>
<dbReference type="GO" id="GO:0004930">
    <property type="term" value="F:G protein-coupled receptor activity"/>
    <property type="evidence" value="ECO:0007669"/>
    <property type="project" value="InterPro"/>
</dbReference>
<dbReference type="Pfam" id="PF00002">
    <property type="entry name" value="7tm_2"/>
    <property type="match status" value="1"/>
</dbReference>
<dbReference type="Gene3D" id="1.20.1070.10">
    <property type="entry name" value="Rhodopsin 7-helix transmembrane proteins"/>
    <property type="match status" value="1"/>
</dbReference>
<keyword evidence="3 8" id="KW-0812">Transmembrane</keyword>
<dbReference type="GO" id="GO:0007166">
    <property type="term" value="P:cell surface receptor signaling pathway"/>
    <property type="evidence" value="ECO:0007669"/>
    <property type="project" value="InterPro"/>
</dbReference>
<feature type="transmembrane region" description="Helical" evidence="8">
    <location>
        <begin position="563"/>
        <end position="586"/>
    </location>
</feature>
<feature type="domain" description="G-protein coupled receptors family 2 profile 2" evidence="9">
    <location>
        <begin position="562"/>
        <end position="815"/>
    </location>
</feature>
<feature type="transmembrane region" description="Helical" evidence="8">
    <location>
        <begin position="791"/>
        <end position="813"/>
    </location>
</feature>
<dbReference type="SMART" id="SM01330">
    <property type="entry name" value="Frizzled"/>
    <property type="match status" value="1"/>
</dbReference>
<comment type="subcellular location">
    <subcellularLocation>
        <location evidence="1">Membrane</location>
        <topology evidence="1">Multi-pass membrane protein</topology>
    </subcellularLocation>
</comment>
<dbReference type="InterPro" id="IPR017981">
    <property type="entry name" value="GPCR_2-like_7TM"/>
</dbReference>
<feature type="transmembrane region" description="Helical" evidence="8">
    <location>
        <begin position="717"/>
        <end position="744"/>
    </location>
</feature>
<dbReference type="PRINTS" id="PR00249">
    <property type="entry name" value="GPCRSECRETIN"/>
</dbReference>
<sequence length="867" mass="95956">MLRIPVEGDALAPESWRSVSDIPVKDCPHRWTCDDYNPRRMYLSKRSHYDVRSCACDDLCLLLQDCCPDAPVVLAVFNSDSPGDTTASGLQGHETSARIPSASGDRNSPSHSVGSEGEPRAGLPTGSDRVKSASDVRSPSQSFSSSLSTPKLSPPGSSSSSSSSSSSLPRTNRTIEHPEKSTHDLYGVTMDMLSCVSVKEITETDSVSMVTSCPADYSEDVEMRQQCHNVSKDDMMTLLPVSGKVTRLLYRNMFCALCHREPFVYWTAGANCSSKFELPYNENSTLDEVLYGSASNYCDVYFQPPWDLYQWRPCKGNVIRKCSQNFSLDTVVNKEIASRCEETDVGIQRPVRTLTRTYRNQYCALCNFESIVGFICEPEYSATTLSTADTRARYPYSFSILLDINTYSGSTSVGRKYEHQTVERNESVSCDQGQVFDPFRATCRPVTCGPHRQFKDNACVDNELSKDVKASSPGFLGDVARLNKTSDLLVTSDCVFIRLNQTEYQLSNDGTLELIGTDTFYNTSHYVINGSDVFVCVNYSQNYTQTVTTRVQNATFTFSLTEAVISTCGICISLVALAVTIFVYASLKPLRNIPGQNLLSLVCSLFLADVLLLVAPSAGEEFVACAVIAGLMHYCFLSSFLWMNVMAVDVWFTFSKAFVKAGDRGKSSKRFIIYSSYAWLTPAAFVLSAVLLQVLKPDSSLSPRYGLGICWLANKHALLLFFAAPLFLLLLLNIIFFLISARNISRAKSKTARMLGKDEEGRMGIYVKLTVVMGITWVFGFLAVLVPNNQVLTYCFVVMNTLQGLFICLSFVFTKKVLHLLKDNNRRKLRISKSGGSTNMTSLSKSLSTSNRNIVSVSTKISHNVVV</sequence>
<feature type="transmembrane region" description="Helical" evidence="8">
    <location>
        <begin position="631"/>
        <end position="652"/>
    </location>
</feature>
<evidence type="ECO:0000256" key="2">
    <source>
        <dbReference type="ARBA" id="ARBA00008077"/>
    </source>
</evidence>
<evidence type="ECO:0000256" key="4">
    <source>
        <dbReference type="ARBA" id="ARBA00022989"/>
    </source>
</evidence>
<evidence type="ECO:0000256" key="1">
    <source>
        <dbReference type="ARBA" id="ARBA00004141"/>
    </source>
</evidence>
<dbReference type="Proteomes" id="UP001374579">
    <property type="component" value="Unassembled WGS sequence"/>
</dbReference>
<proteinExistence type="inferred from homology"/>
<feature type="transmembrane region" description="Helical" evidence="8">
    <location>
        <begin position="672"/>
        <end position="695"/>
    </location>
</feature>
<evidence type="ECO:0000256" key="6">
    <source>
        <dbReference type="ARBA" id="ARBA00023170"/>
    </source>
</evidence>
<comment type="similarity">
    <text evidence="2">Belongs to the G-protein coupled receptor Fz/Smo family.</text>
</comment>
<dbReference type="EMBL" id="JBAMIC010000002">
    <property type="protein sequence ID" value="KAK7111610.1"/>
    <property type="molecule type" value="Genomic_DNA"/>
</dbReference>
<keyword evidence="11" id="KW-1185">Reference proteome</keyword>
<gene>
    <name evidence="10" type="ORF">V1264_011215</name>
</gene>
<dbReference type="PANTHER" id="PTHR45902:SF4">
    <property type="entry name" value="G-PROTEIN COUPLED RECEPTORS FAMILY 2 PROFILE 2 DOMAIN-CONTAINING PROTEIN"/>
    <property type="match status" value="1"/>
</dbReference>
<evidence type="ECO:0000259" key="9">
    <source>
        <dbReference type="PROSITE" id="PS50261"/>
    </source>
</evidence>
<feature type="compositionally biased region" description="Low complexity" evidence="7">
    <location>
        <begin position="138"/>
        <end position="169"/>
    </location>
</feature>
<feature type="transmembrane region" description="Helical" evidence="8">
    <location>
        <begin position="598"/>
        <end position="619"/>
    </location>
</feature>
<dbReference type="PROSITE" id="PS50261">
    <property type="entry name" value="G_PROTEIN_RECEP_F2_4"/>
    <property type="match status" value="1"/>
</dbReference>
<name>A0AAN9BXU1_9CAEN</name>
<dbReference type="PANTHER" id="PTHR45902">
    <property type="entry name" value="LATROPHILIN RECEPTOR-LIKE PROTEIN A"/>
    <property type="match status" value="1"/>
</dbReference>
<dbReference type="InterPro" id="IPR000539">
    <property type="entry name" value="Frizzled/Smoothened_7TM"/>
</dbReference>
<feature type="region of interest" description="Disordered" evidence="7">
    <location>
        <begin position="83"/>
        <end position="183"/>
    </location>
</feature>
<evidence type="ECO:0000256" key="8">
    <source>
        <dbReference type="SAM" id="Phobius"/>
    </source>
</evidence>
<keyword evidence="5 8" id="KW-0472">Membrane</keyword>
<keyword evidence="6" id="KW-0675">Receptor</keyword>
<evidence type="ECO:0000313" key="10">
    <source>
        <dbReference type="EMBL" id="KAK7111610.1"/>
    </source>
</evidence>
<dbReference type="CDD" id="cd15039">
    <property type="entry name" value="7tmB3_Methuselah-like"/>
    <property type="match status" value="1"/>
</dbReference>
<dbReference type="InterPro" id="IPR000832">
    <property type="entry name" value="GPCR_2_secretin-like"/>
</dbReference>
<dbReference type="InterPro" id="IPR053231">
    <property type="entry name" value="GPCR_LN-TM7"/>
</dbReference>